<dbReference type="SUPFAM" id="SSF55961">
    <property type="entry name" value="Bet v1-like"/>
    <property type="match status" value="1"/>
</dbReference>
<evidence type="ECO:0000313" key="1">
    <source>
        <dbReference type="EMBL" id="GCE14531.1"/>
    </source>
</evidence>
<protein>
    <recommendedName>
        <fullName evidence="3">Polyketide cyclase</fullName>
    </recommendedName>
</protein>
<keyword evidence="2" id="KW-1185">Reference proteome</keyword>
<dbReference type="InterPro" id="IPR023393">
    <property type="entry name" value="START-like_dom_sf"/>
</dbReference>
<dbReference type="RefSeq" id="WP_126582097.1">
    <property type="nucleotide sequence ID" value="NZ_BIFR01000002.1"/>
</dbReference>
<dbReference type="OrthoDB" id="288089at2"/>
<dbReference type="Proteomes" id="UP000287352">
    <property type="component" value="Unassembled WGS sequence"/>
</dbReference>
<evidence type="ECO:0008006" key="3">
    <source>
        <dbReference type="Google" id="ProtNLM"/>
    </source>
</evidence>
<dbReference type="CDD" id="cd07812">
    <property type="entry name" value="SRPBCC"/>
    <property type="match status" value="1"/>
</dbReference>
<dbReference type="Gene3D" id="3.30.530.20">
    <property type="match status" value="1"/>
</dbReference>
<gene>
    <name evidence="1" type="ORF">KTT_43900</name>
</gene>
<comment type="caution">
    <text evidence="1">The sequence shown here is derived from an EMBL/GenBank/DDBJ whole genome shotgun (WGS) entry which is preliminary data.</text>
</comment>
<dbReference type="AlphaFoldDB" id="A0A402A6B5"/>
<sequence length="156" mass="17418">MGQITVRTEAVLHARPEDVYATIADYHQGHPNIIPPGNIYDLQVEQGGYGAGTIIRFKSRLFGVEQSFHHLVSEPEPGRVLREDEIDAEQKESNIFTVTPLEDEQKSRVEIAVIMDASPGLKGFVERILVPMGMSGVLRKELNLLEAVARQRASRQ</sequence>
<reference evidence="2" key="1">
    <citation type="submission" date="2018-12" db="EMBL/GenBank/DDBJ databases">
        <title>Tengunoibacter tsumagoiensis gen. nov., sp. nov., Dictyobacter kobayashii sp. nov., D. alpinus sp. nov., and D. joshuensis sp. nov. and description of Dictyobacteraceae fam. nov. within the order Ktedonobacterales isolated from Tengu-no-mugimeshi.</title>
        <authorList>
            <person name="Wang C.M."/>
            <person name="Zheng Y."/>
            <person name="Sakai Y."/>
            <person name="Toyoda A."/>
            <person name="Minakuchi Y."/>
            <person name="Abe K."/>
            <person name="Yokota A."/>
            <person name="Yabe S."/>
        </authorList>
    </citation>
    <scope>NUCLEOTIDE SEQUENCE [LARGE SCALE GENOMIC DNA]</scope>
    <source>
        <strain evidence="2">Uno3</strain>
    </source>
</reference>
<evidence type="ECO:0000313" key="2">
    <source>
        <dbReference type="Proteomes" id="UP000287352"/>
    </source>
</evidence>
<organism evidence="1 2">
    <name type="scientific">Tengunoibacter tsumagoiensis</name>
    <dbReference type="NCBI Taxonomy" id="2014871"/>
    <lineage>
        <taxon>Bacteria</taxon>
        <taxon>Bacillati</taxon>
        <taxon>Chloroflexota</taxon>
        <taxon>Ktedonobacteria</taxon>
        <taxon>Ktedonobacterales</taxon>
        <taxon>Dictyobacteraceae</taxon>
        <taxon>Tengunoibacter</taxon>
    </lineage>
</organism>
<dbReference type="EMBL" id="BIFR01000002">
    <property type="protein sequence ID" value="GCE14531.1"/>
    <property type="molecule type" value="Genomic_DNA"/>
</dbReference>
<name>A0A402A6B5_9CHLR</name>
<proteinExistence type="predicted"/>
<dbReference type="InterPro" id="IPR019587">
    <property type="entry name" value="Polyketide_cyclase/dehydratase"/>
</dbReference>
<dbReference type="Pfam" id="PF10604">
    <property type="entry name" value="Polyketide_cyc2"/>
    <property type="match status" value="1"/>
</dbReference>
<accession>A0A402A6B5</accession>